<dbReference type="Proteomes" id="UP000220605">
    <property type="component" value="Unassembled WGS sequence"/>
</dbReference>
<protein>
    <submittedName>
        <fullName evidence="1">Gamma-glutamylcysteine synthetase, putative</fullName>
    </submittedName>
</protein>
<sequence>MFFGILFPDHLGFLSVSFEIFSSRVISTFWRTTKRRCCPPTSILRTSKAPTGTACGLSRHPSWATTATGPVPSGGE</sequence>
<proteinExistence type="predicted"/>
<dbReference type="AlphaFoldDB" id="A0A565A6I9"/>
<name>A0A565A6I9_PLAVI</name>
<gene>
    <name evidence="1" type="ORF">PVP01_0010540</name>
</gene>
<reference evidence="1" key="1">
    <citation type="submission" date="2016-07" db="EMBL/GenBank/DDBJ databases">
        <authorList>
            <consortium name="Pathogen Informatics"/>
        </authorList>
    </citation>
    <scope>NUCLEOTIDE SEQUENCE</scope>
</reference>
<evidence type="ECO:0000313" key="1">
    <source>
        <dbReference type="EMBL" id="VVA00341.1"/>
    </source>
</evidence>
<organism evidence="1">
    <name type="scientific">Plasmodium vivax</name>
    <name type="common">malaria parasite P. vivax</name>
    <dbReference type="NCBI Taxonomy" id="5855"/>
    <lineage>
        <taxon>Eukaryota</taxon>
        <taxon>Sar</taxon>
        <taxon>Alveolata</taxon>
        <taxon>Apicomplexa</taxon>
        <taxon>Aconoidasida</taxon>
        <taxon>Haemosporida</taxon>
        <taxon>Plasmodiidae</taxon>
        <taxon>Plasmodium</taxon>
        <taxon>Plasmodium (Plasmodium)</taxon>
    </lineage>
</organism>
<dbReference type="EMBL" id="FLZR02000127">
    <property type="protein sequence ID" value="VVA00341.1"/>
    <property type="molecule type" value="Genomic_DNA"/>
</dbReference>
<dbReference type="VEuPathDB" id="PlasmoDB:PVP01_0010540"/>
<accession>A0A565A6I9</accession>